<dbReference type="InterPro" id="IPR002048">
    <property type="entry name" value="EF_hand_dom"/>
</dbReference>
<name>A0A0C3U052_GUITC</name>
<dbReference type="Pfam" id="PF13499">
    <property type="entry name" value="EF-hand_7"/>
    <property type="match status" value="1"/>
</dbReference>
<dbReference type="InterPro" id="IPR011992">
    <property type="entry name" value="EF-hand-dom_pair"/>
</dbReference>
<dbReference type="InterPro" id="IPR018247">
    <property type="entry name" value="EF_Hand_1_Ca_BS"/>
</dbReference>
<reference evidence="4" key="2">
    <citation type="submission" date="2012-11" db="EMBL/GenBank/DDBJ databases">
        <authorList>
            <person name="Kuo A."/>
            <person name="Curtis B.A."/>
            <person name="Tanifuji G."/>
            <person name="Burki F."/>
            <person name="Gruber A."/>
            <person name="Irimia M."/>
            <person name="Maruyama S."/>
            <person name="Arias M.C."/>
            <person name="Ball S.G."/>
            <person name="Gile G.H."/>
            <person name="Hirakawa Y."/>
            <person name="Hopkins J.F."/>
            <person name="Rensing S.A."/>
            <person name="Schmutz J."/>
            <person name="Symeonidi A."/>
            <person name="Elias M."/>
            <person name="Eveleigh R.J."/>
            <person name="Herman E.K."/>
            <person name="Klute M.J."/>
            <person name="Nakayama T."/>
            <person name="Obornik M."/>
            <person name="Reyes-Prieto A."/>
            <person name="Armbrust E.V."/>
            <person name="Aves S.J."/>
            <person name="Beiko R.G."/>
            <person name="Coutinho P."/>
            <person name="Dacks J.B."/>
            <person name="Durnford D.G."/>
            <person name="Fast N.M."/>
            <person name="Green B.R."/>
            <person name="Grisdale C."/>
            <person name="Hempe F."/>
            <person name="Henrissat B."/>
            <person name="Hoppner M.P."/>
            <person name="Ishida K.-I."/>
            <person name="Kim E."/>
            <person name="Koreny L."/>
            <person name="Kroth P.G."/>
            <person name="Liu Y."/>
            <person name="Malik S.-B."/>
            <person name="Maier U.G."/>
            <person name="McRose D."/>
            <person name="Mock T."/>
            <person name="Neilson J.A."/>
            <person name="Onodera N.T."/>
            <person name="Poole A.M."/>
            <person name="Pritham E.J."/>
            <person name="Richards T.A."/>
            <person name="Rocap G."/>
            <person name="Roy S.W."/>
            <person name="Sarai C."/>
            <person name="Schaack S."/>
            <person name="Shirato S."/>
            <person name="Slamovits C.H."/>
            <person name="Spencer D.F."/>
            <person name="Suzuki S."/>
            <person name="Worden A.Z."/>
            <person name="Zauner S."/>
            <person name="Barry K."/>
            <person name="Bell C."/>
            <person name="Bharti A.K."/>
            <person name="Crow J.A."/>
            <person name="Grimwood J."/>
            <person name="Kramer R."/>
            <person name="Lindquist E."/>
            <person name="Lucas S."/>
            <person name="Salamov A."/>
            <person name="McFadden G.I."/>
            <person name="Lane C.E."/>
            <person name="Keeling P.J."/>
            <person name="Gray M.W."/>
            <person name="Grigoriev I.V."/>
            <person name="Archibald J.M."/>
        </authorList>
    </citation>
    <scope>NUCLEOTIDE SEQUENCE</scope>
    <source>
        <strain evidence="4">CCMP2712</strain>
    </source>
</reference>
<dbReference type="SMART" id="SM00054">
    <property type="entry name" value="EFh"/>
    <property type="match status" value="3"/>
</dbReference>
<accession>A0A0C3U052</accession>
<dbReference type="PaxDb" id="55529-EKX49540"/>
<dbReference type="EnsemblProtists" id="EKX49540">
    <property type="protein sequence ID" value="EKX49540"/>
    <property type="gene ID" value="GUITHDRAFT_67789"/>
</dbReference>
<keyword evidence="4" id="KW-1185">Reference proteome</keyword>
<evidence type="ECO:0000256" key="1">
    <source>
        <dbReference type="ARBA" id="ARBA00022837"/>
    </source>
</evidence>
<dbReference type="STRING" id="905079.L1JMW5"/>
<dbReference type="OrthoDB" id="418595at2759"/>
<dbReference type="Proteomes" id="UP000011087">
    <property type="component" value="Unassembled WGS sequence"/>
</dbReference>
<dbReference type="SUPFAM" id="SSF47473">
    <property type="entry name" value="EF-hand"/>
    <property type="match status" value="1"/>
</dbReference>
<protein>
    <recommendedName>
        <fullName evidence="2">EF-hand domain-containing protein</fullName>
    </recommendedName>
</protein>
<dbReference type="OMA" id="DWEEFIT"/>
<organism evidence="3 4">
    <name type="scientific">Guillardia theta (strain CCMP2712)</name>
    <name type="common">Cryptophyte</name>
    <dbReference type="NCBI Taxonomy" id="905079"/>
    <lineage>
        <taxon>Eukaryota</taxon>
        <taxon>Cryptophyceae</taxon>
        <taxon>Pyrenomonadales</taxon>
        <taxon>Geminigeraceae</taxon>
        <taxon>Guillardia</taxon>
    </lineage>
</organism>
<reference evidence="3" key="3">
    <citation type="submission" date="2015-06" db="UniProtKB">
        <authorList>
            <consortium name="EnsemblProtists"/>
        </authorList>
    </citation>
    <scope>IDENTIFICATION</scope>
</reference>
<evidence type="ECO:0000259" key="2">
    <source>
        <dbReference type="PROSITE" id="PS50222"/>
    </source>
</evidence>
<dbReference type="Pfam" id="PF13202">
    <property type="entry name" value="EF-hand_5"/>
    <property type="match status" value="1"/>
</dbReference>
<dbReference type="HOGENOM" id="CLU_2202054_0_0_1"/>
<dbReference type="PROSITE" id="PS00018">
    <property type="entry name" value="EF_HAND_1"/>
    <property type="match status" value="2"/>
</dbReference>
<feature type="domain" description="EF-hand" evidence="2">
    <location>
        <begin position="1"/>
        <end position="36"/>
    </location>
</feature>
<evidence type="ECO:0000313" key="4">
    <source>
        <dbReference type="Proteomes" id="UP000011087"/>
    </source>
</evidence>
<keyword evidence="1" id="KW-0106">Calcium</keyword>
<evidence type="ECO:0000313" key="3">
    <source>
        <dbReference type="EnsemblProtists" id="EKX49540"/>
    </source>
</evidence>
<dbReference type="Gene3D" id="1.10.238.10">
    <property type="entry name" value="EF-hand"/>
    <property type="match status" value="2"/>
</dbReference>
<sequence length="108" mass="12620">MCRGEVQHIFEDVDRDGNGMITMDELDFLVPYFSDSHEWTPTYKKTLFNDIDKSQNGSIDSEETRPMLQEKLGKDEELHHADKNGDGEIDWKEFTEFLSSKFRTCHGK</sequence>
<proteinExistence type="predicted"/>
<feature type="domain" description="EF-hand" evidence="2">
    <location>
        <begin position="69"/>
        <end position="104"/>
    </location>
</feature>
<reference evidence="4" key="1">
    <citation type="journal article" date="2012" name="Nature">
        <title>Algal genomes reveal evolutionary mosaicism and the fate of nucleomorphs.</title>
        <authorList>
            <consortium name="DOE Joint Genome Institute"/>
            <person name="Curtis B.A."/>
            <person name="Tanifuji G."/>
            <person name="Burki F."/>
            <person name="Gruber A."/>
            <person name="Irimia M."/>
            <person name="Maruyama S."/>
            <person name="Arias M.C."/>
            <person name="Ball S.G."/>
            <person name="Gile G.H."/>
            <person name="Hirakawa Y."/>
            <person name="Hopkins J.F."/>
            <person name="Kuo A."/>
            <person name="Rensing S.A."/>
            <person name="Schmutz J."/>
            <person name="Symeonidi A."/>
            <person name="Elias M."/>
            <person name="Eveleigh R.J."/>
            <person name="Herman E.K."/>
            <person name="Klute M.J."/>
            <person name="Nakayama T."/>
            <person name="Obornik M."/>
            <person name="Reyes-Prieto A."/>
            <person name="Armbrust E.V."/>
            <person name="Aves S.J."/>
            <person name="Beiko R.G."/>
            <person name="Coutinho P."/>
            <person name="Dacks J.B."/>
            <person name="Durnford D.G."/>
            <person name="Fast N.M."/>
            <person name="Green B.R."/>
            <person name="Grisdale C.J."/>
            <person name="Hempel F."/>
            <person name="Henrissat B."/>
            <person name="Hoppner M.P."/>
            <person name="Ishida K."/>
            <person name="Kim E."/>
            <person name="Koreny L."/>
            <person name="Kroth P.G."/>
            <person name="Liu Y."/>
            <person name="Malik S.B."/>
            <person name="Maier U.G."/>
            <person name="McRose D."/>
            <person name="Mock T."/>
            <person name="Neilson J.A."/>
            <person name="Onodera N.T."/>
            <person name="Poole A.M."/>
            <person name="Pritham E.J."/>
            <person name="Richards T.A."/>
            <person name="Rocap G."/>
            <person name="Roy S.W."/>
            <person name="Sarai C."/>
            <person name="Schaack S."/>
            <person name="Shirato S."/>
            <person name="Slamovits C.H."/>
            <person name="Spencer D.F."/>
            <person name="Suzuki S."/>
            <person name="Worden A.Z."/>
            <person name="Zauner S."/>
            <person name="Barry K."/>
            <person name="Bell C."/>
            <person name="Bharti A.K."/>
            <person name="Crow J.A."/>
            <person name="Grimwood J."/>
            <person name="Kramer R."/>
            <person name="Lindquist E."/>
            <person name="Lucas S."/>
            <person name="Salamov A."/>
            <person name="McFadden G.I."/>
            <person name="Lane C.E."/>
            <person name="Keeling P.J."/>
            <person name="Gray M.W."/>
            <person name="Grigoriev I.V."/>
            <person name="Archibald J.M."/>
        </authorList>
    </citation>
    <scope>NUCLEOTIDE SEQUENCE</scope>
    <source>
        <strain evidence="4">CCMP2712</strain>
    </source>
</reference>
<dbReference type="PROSITE" id="PS50222">
    <property type="entry name" value="EF_HAND_2"/>
    <property type="match status" value="2"/>
</dbReference>